<dbReference type="GO" id="GO:0009279">
    <property type="term" value="C:cell outer membrane"/>
    <property type="evidence" value="ECO:0007669"/>
    <property type="project" value="UniProtKB-SubCell"/>
</dbReference>
<evidence type="ECO:0000256" key="6">
    <source>
        <dbReference type="SAM" id="SignalP"/>
    </source>
</evidence>
<evidence type="ECO:0000256" key="5">
    <source>
        <dbReference type="ARBA" id="ARBA00023237"/>
    </source>
</evidence>
<comment type="subcellular location">
    <subcellularLocation>
        <location evidence="1">Cell outer membrane</location>
    </subcellularLocation>
</comment>
<keyword evidence="8" id="KW-1185">Reference proteome</keyword>
<dbReference type="RefSeq" id="WP_309203629.1">
    <property type="nucleotide sequence ID" value="NZ_CP133548.1"/>
</dbReference>
<evidence type="ECO:0000256" key="2">
    <source>
        <dbReference type="ARBA" id="ARBA00005722"/>
    </source>
</evidence>
<evidence type="ECO:0000256" key="3">
    <source>
        <dbReference type="ARBA" id="ARBA00022729"/>
    </source>
</evidence>
<feature type="chain" id="PRO_5041386697" evidence="6">
    <location>
        <begin position="24"/>
        <end position="275"/>
    </location>
</feature>
<proteinExistence type="inferred from homology"/>
<dbReference type="KEGG" id="plei:Q9312_05740"/>
<dbReference type="InterPro" id="IPR010583">
    <property type="entry name" value="MipA"/>
</dbReference>
<organism evidence="7 8">
    <name type="scientific">Pleionea litopenaei</name>
    <dbReference type="NCBI Taxonomy" id="3070815"/>
    <lineage>
        <taxon>Bacteria</taxon>
        <taxon>Pseudomonadati</taxon>
        <taxon>Pseudomonadota</taxon>
        <taxon>Gammaproteobacteria</taxon>
        <taxon>Oceanospirillales</taxon>
        <taxon>Pleioneaceae</taxon>
        <taxon>Pleionea</taxon>
    </lineage>
</organism>
<dbReference type="EMBL" id="CP133548">
    <property type="protein sequence ID" value="WMS88415.1"/>
    <property type="molecule type" value="Genomic_DNA"/>
</dbReference>
<evidence type="ECO:0000256" key="1">
    <source>
        <dbReference type="ARBA" id="ARBA00004442"/>
    </source>
</evidence>
<dbReference type="Proteomes" id="UP001239782">
    <property type="component" value="Chromosome"/>
</dbReference>
<evidence type="ECO:0000313" key="7">
    <source>
        <dbReference type="EMBL" id="WMS88415.1"/>
    </source>
</evidence>
<feature type="signal peptide" evidence="6">
    <location>
        <begin position="1"/>
        <end position="23"/>
    </location>
</feature>
<evidence type="ECO:0000256" key="4">
    <source>
        <dbReference type="ARBA" id="ARBA00023136"/>
    </source>
</evidence>
<reference evidence="7 8" key="1">
    <citation type="submission" date="2023-08" db="EMBL/GenBank/DDBJ databases">
        <title>Pleionea litopenaei sp. nov., isolated from stomach of juvenile Litopenaeus vannamei.</title>
        <authorList>
            <person name="Rho A.M."/>
            <person name="Hwang C.Y."/>
        </authorList>
    </citation>
    <scope>NUCLEOTIDE SEQUENCE [LARGE SCALE GENOMIC DNA]</scope>
    <source>
        <strain evidence="7 8">HL-JVS1</strain>
    </source>
</reference>
<name>A0AA51RVS8_9GAMM</name>
<keyword evidence="3 6" id="KW-0732">Signal</keyword>
<dbReference type="PANTHER" id="PTHR38776:SF1">
    <property type="entry name" value="MLTA-INTERACTING PROTEIN-RELATED"/>
    <property type="match status" value="1"/>
</dbReference>
<keyword evidence="4" id="KW-0472">Membrane</keyword>
<dbReference type="PANTHER" id="PTHR38776">
    <property type="entry name" value="MLTA-INTERACTING PROTEIN-RELATED"/>
    <property type="match status" value="1"/>
</dbReference>
<dbReference type="AlphaFoldDB" id="A0AA51RVS8"/>
<sequence length="275" mass="30737">MRKFTSIVLLILFNWLFHQTALAQNEKTVVVPLPSVDDFSKGNDGWSFGLGFGIEYESAYEGSDEFGFEVQPAGAVQWRNGNDTFYWAGEALGWRGLRSDTWLLEAAIAFDEGREEGDSDDGYLNGLGDQEEGTEIVLQARRALDDNWRNWLISRIVTGDNGNLGLFGIGHRFGVQNDGTGSDLSFVVVFHDSEYANNGFGITAAQSIASGLDETQLSGGLRSFALDYTYRYYLNNNWQIFGEAFYERFSSEIENSPIARSNFEAEVSVGFIYLF</sequence>
<comment type="similarity">
    <text evidence="2">Belongs to the MipA/OmpV family.</text>
</comment>
<keyword evidence="5" id="KW-0998">Cell outer membrane</keyword>
<accession>A0AA51RVS8</accession>
<evidence type="ECO:0000313" key="8">
    <source>
        <dbReference type="Proteomes" id="UP001239782"/>
    </source>
</evidence>
<protein>
    <submittedName>
        <fullName evidence="7">MipA/OmpV family protein</fullName>
    </submittedName>
</protein>
<dbReference type="Pfam" id="PF06629">
    <property type="entry name" value="MipA"/>
    <property type="match status" value="1"/>
</dbReference>
<gene>
    <name evidence="7" type="ORF">Q9312_05740</name>
</gene>